<feature type="domain" description="HTH merR-type" evidence="3">
    <location>
        <begin position="1"/>
        <end position="69"/>
    </location>
</feature>
<reference evidence="4 5" key="1">
    <citation type="submission" date="2023-05" db="EMBL/GenBank/DDBJ databases">
        <title>Streptantibioticus silvisoli sp. nov., acidotolerant actinomycetes 1 from pine litter.</title>
        <authorList>
            <person name="Swiecimska M."/>
            <person name="Golinska P."/>
            <person name="Sangal V."/>
            <person name="Wachnowicz B."/>
            <person name="Goodfellow M."/>
        </authorList>
    </citation>
    <scope>NUCLEOTIDE SEQUENCE [LARGE SCALE GENOMIC DNA]</scope>
    <source>
        <strain evidence="4 5">DSM 42109</strain>
    </source>
</reference>
<dbReference type="CDD" id="cd00592">
    <property type="entry name" value="HTH_MerR-like"/>
    <property type="match status" value="1"/>
</dbReference>
<dbReference type="Pfam" id="PF00376">
    <property type="entry name" value="MerR"/>
    <property type="match status" value="1"/>
</dbReference>
<dbReference type="RefSeq" id="WP_274047189.1">
    <property type="nucleotide sequence ID" value="NZ_JANCPR020000071.1"/>
</dbReference>
<dbReference type="PANTHER" id="PTHR30204:SF93">
    <property type="entry name" value="HTH MERR-TYPE DOMAIN-CONTAINING PROTEIN"/>
    <property type="match status" value="1"/>
</dbReference>
<organism evidence="4 5">
    <name type="scientific">Streptomyces iconiensis</name>
    <dbReference type="NCBI Taxonomy" id="1384038"/>
    <lineage>
        <taxon>Bacteria</taxon>
        <taxon>Bacillati</taxon>
        <taxon>Actinomycetota</taxon>
        <taxon>Actinomycetes</taxon>
        <taxon>Kitasatosporales</taxon>
        <taxon>Streptomycetaceae</taxon>
        <taxon>Streptomyces</taxon>
    </lineage>
</organism>
<gene>
    <name evidence="4" type="ORF">NMN56_039755</name>
</gene>
<keyword evidence="2" id="KW-0175">Coiled coil</keyword>
<dbReference type="InterPro" id="IPR000551">
    <property type="entry name" value="MerR-type_HTH_dom"/>
</dbReference>
<dbReference type="Proteomes" id="UP001214441">
    <property type="component" value="Unassembled WGS sequence"/>
</dbReference>
<evidence type="ECO:0000256" key="2">
    <source>
        <dbReference type="SAM" id="Coils"/>
    </source>
</evidence>
<dbReference type="SMART" id="SM00422">
    <property type="entry name" value="HTH_MERR"/>
    <property type="match status" value="1"/>
</dbReference>
<dbReference type="InterPro" id="IPR009061">
    <property type="entry name" value="DNA-bd_dom_put_sf"/>
</dbReference>
<dbReference type="PROSITE" id="PS50937">
    <property type="entry name" value="HTH_MERR_2"/>
    <property type="match status" value="1"/>
</dbReference>
<protein>
    <submittedName>
        <fullName evidence="4">MerR family transcriptional regulator</fullName>
    </submittedName>
</protein>
<comment type="caution">
    <text evidence="4">The sequence shown here is derived from an EMBL/GenBank/DDBJ whole genome shotgun (WGS) entry which is preliminary data.</text>
</comment>
<keyword evidence="5" id="KW-1185">Reference proteome</keyword>
<proteinExistence type="predicted"/>
<sequence>MRIGELAALVGVSTRAVRHYHHQGLLPEPPRKPNGYRDYGLRDAVRLARVRRLTALGLGLDEVRDVLGDDTGAELREVLGELDEELRRQEEEIRTRRVRLAELLRQAEDGTLPESAPLSPELTGLFARAATSPAHASAIAAKDRDVLALLETSAPPGARESVVALAGSVASDEATAERAQHAYALLDALEDAASDDPRVPEAAHAVAACVPEETVAGMPAVAEGESPMAEPFAQALYAELAPAQAEAVRQAIALLTRRSTP</sequence>
<dbReference type="PRINTS" id="PR00040">
    <property type="entry name" value="HTHMERR"/>
</dbReference>
<dbReference type="Gene3D" id="1.10.1660.10">
    <property type="match status" value="1"/>
</dbReference>
<accession>A0ABT7A9G2</accession>
<name>A0ABT7A9G2_9ACTN</name>
<evidence type="ECO:0000313" key="5">
    <source>
        <dbReference type="Proteomes" id="UP001214441"/>
    </source>
</evidence>
<evidence type="ECO:0000313" key="4">
    <source>
        <dbReference type="EMBL" id="MDJ1137992.1"/>
    </source>
</evidence>
<dbReference type="InterPro" id="IPR047057">
    <property type="entry name" value="MerR_fam"/>
</dbReference>
<dbReference type="SUPFAM" id="SSF46955">
    <property type="entry name" value="Putative DNA-binding domain"/>
    <property type="match status" value="1"/>
</dbReference>
<dbReference type="PANTHER" id="PTHR30204">
    <property type="entry name" value="REDOX-CYCLING DRUG-SENSING TRANSCRIPTIONAL ACTIVATOR SOXR"/>
    <property type="match status" value="1"/>
</dbReference>
<feature type="coiled-coil region" evidence="2">
    <location>
        <begin position="72"/>
        <end position="106"/>
    </location>
</feature>
<dbReference type="EMBL" id="JANCPR020000071">
    <property type="protein sequence ID" value="MDJ1137992.1"/>
    <property type="molecule type" value="Genomic_DNA"/>
</dbReference>
<keyword evidence="1" id="KW-0238">DNA-binding</keyword>
<evidence type="ECO:0000259" key="3">
    <source>
        <dbReference type="PROSITE" id="PS50937"/>
    </source>
</evidence>
<evidence type="ECO:0000256" key="1">
    <source>
        <dbReference type="ARBA" id="ARBA00023125"/>
    </source>
</evidence>